<reference evidence="4" key="1">
    <citation type="submission" date="2018-05" db="EMBL/GenBank/DDBJ databases">
        <authorList>
            <person name="Lanie J.A."/>
            <person name="Ng W.-L."/>
            <person name="Kazmierczak K.M."/>
            <person name="Andrzejewski T.M."/>
            <person name="Davidsen T.M."/>
            <person name="Wayne K.J."/>
            <person name="Tettelin H."/>
            <person name="Glass J.I."/>
            <person name="Rusch D."/>
            <person name="Podicherti R."/>
            <person name="Tsui H.-C.T."/>
            <person name="Winkler M.E."/>
        </authorList>
    </citation>
    <scope>NUCLEOTIDE SEQUENCE</scope>
</reference>
<evidence type="ECO:0000313" key="4">
    <source>
        <dbReference type="EMBL" id="SVA80133.1"/>
    </source>
</evidence>
<sequence>MIQQTTLANGLRVVTDSMPHTQSASISLGVQVGSRHEQDNIAGVAHFIEHLLFKGTKNMPDSLQISETIEQTGGTLNAATEHESTIYWCKIVSDFTKQSLNLLFDMLQNSLFQPKSIELERHVIIEELNGVNDDPSSRTEAILDELMWPCTALGRDIAGTKDTVTCMSREEILNFLSTHYVGSNIVLSVAGQLEHNHVVEAAQQYSAQMSTGEKVDATEIISTQSSRRFRSEYRDTEQIHMSMGFPGVGRRDPDRYAVDLLCTILGEGMSSRLFNEIREKRGLAYDIGSGVLHLDDIGSIQVFAGLHKNKYEEAIDVIVSELDRCKYDVPESELDKVKSLVSGRLKLRLEDTRFISGWNLSQELSSSEIRSPDEVLRDIQAVTVSDVTKVARKYMRHDRMNVSIVGPVREPSVI</sequence>
<accession>A0A381YUA5</accession>
<dbReference type="GO" id="GO:0046872">
    <property type="term" value="F:metal ion binding"/>
    <property type="evidence" value="ECO:0007669"/>
    <property type="project" value="InterPro"/>
</dbReference>
<feature type="domain" description="Peptidase M16 N-terminal" evidence="2">
    <location>
        <begin position="12"/>
        <end position="160"/>
    </location>
</feature>
<dbReference type="GO" id="GO:0006508">
    <property type="term" value="P:proteolysis"/>
    <property type="evidence" value="ECO:0007669"/>
    <property type="project" value="InterPro"/>
</dbReference>
<dbReference type="InterPro" id="IPR007863">
    <property type="entry name" value="Peptidase_M16_C"/>
</dbReference>
<dbReference type="InterPro" id="IPR050361">
    <property type="entry name" value="MPP/UQCRC_Complex"/>
</dbReference>
<evidence type="ECO:0000259" key="2">
    <source>
        <dbReference type="Pfam" id="PF00675"/>
    </source>
</evidence>
<dbReference type="Pfam" id="PF00675">
    <property type="entry name" value="Peptidase_M16"/>
    <property type="match status" value="1"/>
</dbReference>
<dbReference type="PANTHER" id="PTHR11851">
    <property type="entry name" value="METALLOPROTEASE"/>
    <property type="match status" value="1"/>
</dbReference>
<dbReference type="Pfam" id="PF05193">
    <property type="entry name" value="Peptidase_M16_C"/>
    <property type="match status" value="1"/>
</dbReference>
<evidence type="ECO:0008006" key="5">
    <source>
        <dbReference type="Google" id="ProtNLM"/>
    </source>
</evidence>
<dbReference type="InterPro" id="IPR011765">
    <property type="entry name" value="Pept_M16_N"/>
</dbReference>
<comment type="similarity">
    <text evidence="1">Belongs to the peptidase M16 family.</text>
</comment>
<proteinExistence type="inferred from homology"/>
<dbReference type="InterPro" id="IPR011249">
    <property type="entry name" value="Metalloenz_LuxS/M16"/>
</dbReference>
<dbReference type="PROSITE" id="PS00143">
    <property type="entry name" value="INSULINASE"/>
    <property type="match status" value="1"/>
</dbReference>
<dbReference type="PANTHER" id="PTHR11851:SF49">
    <property type="entry name" value="MITOCHONDRIAL-PROCESSING PEPTIDASE SUBUNIT ALPHA"/>
    <property type="match status" value="1"/>
</dbReference>
<organism evidence="4">
    <name type="scientific">marine metagenome</name>
    <dbReference type="NCBI Taxonomy" id="408172"/>
    <lineage>
        <taxon>unclassified sequences</taxon>
        <taxon>metagenomes</taxon>
        <taxon>ecological metagenomes</taxon>
    </lineage>
</organism>
<dbReference type="Gene3D" id="3.30.830.10">
    <property type="entry name" value="Metalloenzyme, LuxS/M16 peptidase-like"/>
    <property type="match status" value="2"/>
</dbReference>
<dbReference type="SUPFAM" id="SSF63411">
    <property type="entry name" value="LuxS/MPP-like metallohydrolase"/>
    <property type="match status" value="2"/>
</dbReference>
<feature type="domain" description="Peptidase M16 C-terminal" evidence="3">
    <location>
        <begin position="168"/>
        <end position="339"/>
    </location>
</feature>
<evidence type="ECO:0000256" key="1">
    <source>
        <dbReference type="ARBA" id="ARBA00007261"/>
    </source>
</evidence>
<dbReference type="AlphaFoldDB" id="A0A381YUA5"/>
<protein>
    <recommendedName>
        <fullName evidence="5">Peptidase M16 N-terminal domain-containing protein</fullName>
    </recommendedName>
</protein>
<gene>
    <name evidence="4" type="ORF">METZ01_LOCUS132987</name>
</gene>
<dbReference type="GO" id="GO:0004222">
    <property type="term" value="F:metalloendopeptidase activity"/>
    <property type="evidence" value="ECO:0007669"/>
    <property type="project" value="InterPro"/>
</dbReference>
<name>A0A381YUA5_9ZZZZ</name>
<dbReference type="EMBL" id="UINC01018985">
    <property type="protein sequence ID" value="SVA80133.1"/>
    <property type="molecule type" value="Genomic_DNA"/>
</dbReference>
<dbReference type="InterPro" id="IPR001431">
    <property type="entry name" value="Pept_M16_Zn_BS"/>
</dbReference>
<evidence type="ECO:0000259" key="3">
    <source>
        <dbReference type="Pfam" id="PF05193"/>
    </source>
</evidence>